<feature type="region of interest" description="Disordered" evidence="5">
    <location>
        <begin position="130"/>
        <end position="152"/>
    </location>
</feature>
<keyword evidence="3 7" id="KW-0732">Signal</keyword>
<dbReference type="InterPro" id="IPR007348">
    <property type="entry name" value="CopC_dom"/>
</dbReference>
<feature type="chain" id="PRO_5045982975" evidence="7">
    <location>
        <begin position="25"/>
        <end position="188"/>
    </location>
</feature>
<keyword evidence="2" id="KW-0479">Metal-binding</keyword>
<dbReference type="InterPro" id="IPR014755">
    <property type="entry name" value="Cu-Rt/internalin_Ig-like"/>
</dbReference>
<comment type="subcellular location">
    <subcellularLocation>
        <location evidence="1">Cell envelope</location>
    </subcellularLocation>
</comment>
<feature type="transmembrane region" description="Helical" evidence="6">
    <location>
        <begin position="160"/>
        <end position="182"/>
    </location>
</feature>
<evidence type="ECO:0000313" key="10">
    <source>
        <dbReference type="Proteomes" id="UP000325466"/>
    </source>
</evidence>
<keyword evidence="6" id="KW-0472">Membrane</keyword>
<dbReference type="Gene3D" id="2.60.40.1220">
    <property type="match status" value="1"/>
</dbReference>
<evidence type="ECO:0000256" key="5">
    <source>
        <dbReference type="SAM" id="MobiDB-lite"/>
    </source>
</evidence>
<feature type="signal peptide" evidence="7">
    <location>
        <begin position="1"/>
        <end position="24"/>
    </location>
</feature>
<dbReference type="SUPFAM" id="SSF81296">
    <property type="entry name" value="E set domains"/>
    <property type="match status" value="1"/>
</dbReference>
<dbReference type="Pfam" id="PF04234">
    <property type="entry name" value="CopC"/>
    <property type="match status" value="1"/>
</dbReference>
<keyword evidence="6" id="KW-1133">Transmembrane helix</keyword>
<evidence type="ECO:0000256" key="2">
    <source>
        <dbReference type="ARBA" id="ARBA00022723"/>
    </source>
</evidence>
<sequence>MKNLVAVVAAVVSVLLFGAGPAQAHSALIGSTPAAEAALAAPPDRIELQFNQPINASFATVTVTDGDGTQRGGSQVDVAGDRVQLAVPEPLPPGEYTVGYRVVSADGHPITGSYTFTVTAAAGAAAASAPSVATSPTPSEAAAGETPAAAVGDAQPGSSILWPLLGGVLGVLAVAGLTWVALRAFRKG</sequence>
<feature type="domain" description="CopC" evidence="8">
    <location>
        <begin position="25"/>
        <end position="118"/>
    </location>
</feature>
<evidence type="ECO:0000256" key="7">
    <source>
        <dbReference type="SAM" id="SignalP"/>
    </source>
</evidence>
<evidence type="ECO:0000256" key="3">
    <source>
        <dbReference type="ARBA" id="ARBA00022729"/>
    </source>
</evidence>
<dbReference type="EMBL" id="BLAH01000032">
    <property type="protein sequence ID" value="GES35937.1"/>
    <property type="molecule type" value="Genomic_DNA"/>
</dbReference>
<evidence type="ECO:0000259" key="8">
    <source>
        <dbReference type="Pfam" id="PF04234"/>
    </source>
</evidence>
<accession>A0ABQ0YHC3</accession>
<name>A0ABQ0YHC3_9NOCA</name>
<protein>
    <submittedName>
        <fullName evidence="9">Copper resistance protein D</fullName>
    </submittedName>
</protein>
<organism evidence="9 10">
    <name type="scientific">Rhodococcus aetherivorans</name>
    <dbReference type="NCBI Taxonomy" id="191292"/>
    <lineage>
        <taxon>Bacteria</taxon>
        <taxon>Bacillati</taxon>
        <taxon>Actinomycetota</taxon>
        <taxon>Actinomycetes</taxon>
        <taxon>Mycobacteriales</taxon>
        <taxon>Nocardiaceae</taxon>
        <taxon>Rhodococcus</taxon>
    </lineage>
</organism>
<dbReference type="PANTHER" id="PTHR34820:SF4">
    <property type="entry name" value="INNER MEMBRANE PROTEIN YEBZ"/>
    <property type="match status" value="1"/>
</dbReference>
<evidence type="ECO:0000256" key="1">
    <source>
        <dbReference type="ARBA" id="ARBA00004196"/>
    </source>
</evidence>
<proteinExistence type="predicted"/>
<evidence type="ECO:0000256" key="6">
    <source>
        <dbReference type="SAM" id="Phobius"/>
    </source>
</evidence>
<dbReference type="InterPro" id="IPR032694">
    <property type="entry name" value="CopC/D"/>
</dbReference>
<comment type="caution">
    <text evidence="9">The sequence shown here is derived from an EMBL/GenBank/DDBJ whole genome shotgun (WGS) entry which is preliminary data.</text>
</comment>
<dbReference type="InterPro" id="IPR014756">
    <property type="entry name" value="Ig_E-set"/>
</dbReference>
<keyword evidence="10" id="KW-1185">Reference proteome</keyword>
<reference evidence="9 10" key="1">
    <citation type="journal article" date="2018" name="Biodegradation">
        <title>1,4-Dioxane degradation characteristics of Rhodococcus aetherivorans JCM 14343.</title>
        <authorList>
            <person name="Inoue D."/>
            <person name="Tsunoda T."/>
            <person name="Yamamoto N."/>
            <person name="Ike M."/>
            <person name="Sei K."/>
        </authorList>
    </citation>
    <scope>NUCLEOTIDE SEQUENCE [LARGE SCALE GENOMIC DNA]</scope>
    <source>
        <strain evidence="9 10">JCM 14343</strain>
    </source>
</reference>
<evidence type="ECO:0000313" key="9">
    <source>
        <dbReference type="EMBL" id="GES35937.1"/>
    </source>
</evidence>
<dbReference type="PANTHER" id="PTHR34820">
    <property type="entry name" value="INNER MEMBRANE PROTEIN YEBZ"/>
    <property type="match status" value="1"/>
</dbReference>
<evidence type="ECO:0000256" key="4">
    <source>
        <dbReference type="ARBA" id="ARBA00023008"/>
    </source>
</evidence>
<gene>
    <name evidence="9" type="ORF">RAJCM14343_1186</name>
</gene>
<keyword evidence="4" id="KW-0186">Copper</keyword>
<keyword evidence="6" id="KW-0812">Transmembrane</keyword>
<dbReference type="Proteomes" id="UP000325466">
    <property type="component" value="Unassembled WGS sequence"/>
</dbReference>